<dbReference type="PANTHER" id="PTHR43876:SF7">
    <property type="entry name" value="UBIQUINONE BIOSYNTHESIS MONOOXYGENASE COQ6, MITOCHONDRIAL"/>
    <property type="match status" value="1"/>
</dbReference>
<proteinExistence type="predicted"/>
<gene>
    <name evidence="1" type="ORF">ZYGR_0U03300</name>
</gene>
<dbReference type="EMBL" id="BDGX01000021">
    <property type="protein sequence ID" value="GAV50474.1"/>
    <property type="molecule type" value="Genomic_DNA"/>
</dbReference>
<reference evidence="1 2" key="1">
    <citation type="submission" date="2016-08" db="EMBL/GenBank/DDBJ databases">
        <title>Draft genome sequence of allopolyploid Zygosaccharomyces rouxii.</title>
        <authorList>
            <person name="Watanabe J."/>
            <person name="Uehara K."/>
            <person name="Mogi Y."/>
            <person name="Tsukioka Y."/>
        </authorList>
    </citation>
    <scope>NUCLEOTIDE SEQUENCE [LARGE SCALE GENOMIC DNA]</scope>
    <source>
        <strain evidence="1 2">NBRC 110957</strain>
    </source>
</reference>
<accession>A0A1Q3A436</accession>
<dbReference type="Gene3D" id="3.50.50.60">
    <property type="entry name" value="FAD/NAD(P)-binding domain"/>
    <property type="match status" value="1"/>
</dbReference>
<protein>
    <recommendedName>
        <fullName evidence="3">FAD/NAD(P)-binding domain-containing protein</fullName>
    </recommendedName>
</protein>
<dbReference type="SUPFAM" id="SSF51905">
    <property type="entry name" value="FAD/NAD(P)-binding domain"/>
    <property type="match status" value="1"/>
</dbReference>
<dbReference type="GO" id="GO:0005739">
    <property type="term" value="C:mitochondrion"/>
    <property type="evidence" value="ECO:0007669"/>
    <property type="project" value="TreeGrafter"/>
</dbReference>
<name>A0A1Q3A436_ZYGRO</name>
<comment type="caution">
    <text evidence="1">The sequence shown here is derived from an EMBL/GenBank/DDBJ whole genome shotgun (WGS) entry which is preliminary data.</text>
</comment>
<organism evidence="1 2">
    <name type="scientific">Zygosaccharomyces rouxii</name>
    <dbReference type="NCBI Taxonomy" id="4956"/>
    <lineage>
        <taxon>Eukaryota</taxon>
        <taxon>Fungi</taxon>
        <taxon>Dikarya</taxon>
        <taxon>Ascomycota</taxon>
        <taxon>Saccharomycotina</taxon>
        <taxon>Saccharomycetes</taxon>
        <taxon>Saccharomycetales</taxon>
        <taxon>Saccharomycetaceae</taxon>
        <taxon>Zygosaccharomyces</taxon>
    </lineage>
</organism>
<dbReference type="InterPro" id="IPR051205">
    <property type="entry name" value="UbiH/COQ6_monooxygenase"/>
</dbReference>
<dbReference type="Proteomes" id="UP000187013">
    <property type="component" value="Unassembled WGS sequence"/>
</dbReference>
<dbReference type="PANTHER" id="PTHR43876">
    <property type="entry name" value="UBIQUINONE BIOSYNTHESIS MONOOXYGENASE COQ6, MITOCHONDRIAL"/>
    <property type="match status" value="1"/>
</dbReference>
<sequence>MLARSAIVRKYALRKLASTATATPKLTDVLIVGGGPAGLTLAAALKSTPRLQHLKTTLVDASDLMGKVAPFYDSPPENFTNRVVSLTPPSKSFIETKAGARMLEDRIQPYDGMYVTDGLTNATLDMEKDSMAYMVEILNIQSSLLKRLEELNLPSESLQLMDNTKVASIE</sequence>
<evidence type="ECO:0000313" key="2">
    <source>
        <dbReference type="Proteomes" id="UP000187013"/>
    </source>
</evidence>
<dbReference type="InterPro" id="IPR036188">
    <property type="entry name" value="FAD/NAD-bd_sf"/>
</dbReference>
<evidence type="ECO:0000313" key="1">
    <source>
        <dbReference type="EMBL" id="GAV50474.1"/>
    </source>
</evidence>
<evidence type="ECO:0008006" key="3">
    <source>
        <dbReference type="Google" id="ProtNLM"/>
    </source>
</evidence>
<dbReference type="AlphaFoldDB" id="A0A1Q3A436"/>
<dbReference type="OrthoDB" id="683240at2759"/>